<dbReference type="PRINTS" id="PR00080">
    <property type="entry name" value="SDRFAMILY"/>
</dbReference>
<organism evidence="3">
    <name type="scientific">groundwater metagenome</name>
    <dbReference type="NCBI Taxonomy" id="717931"/>
    <lineage>
        <taxon>unclassified sequences</taxon>
        <taxon>metagenomes</taxon>
        <taxon>ecological metagenomes</taxon>
    </lineage>
</organism>
<dbReference type="InterPro" id="IPR002347">
    <property type="entry name" value="SDR_fam"/>
</dbReference>
<protein>
    <submittedName>
        <fullName evidence="3">Short-chain dehydrogenase/reductase SDR</fullName>
    </submittedName>
</protein>
<proteinExistence type="inferred from homology"/>
<dbReference type="PANTHER" id="PTHR44196">
    <property type="entry name" value="DEHYDROGENASE/REDUCTASE SDR FAMILY MEMBER 7B"/>
    <property type="match status" value="1"/>
</dbReference>
<accession>A0A098ECQ2</accession>
<sequence length="189" mass="21202">MEFKGKVALITGGNDGIGLSISKALLDKNYKVIIIDKNIHNATEINKENKNLYVFCCDICNEKEVTETFKKVWKITNTIDVLINSAGIGAFGNFDKMDIEIFRRVMDVNFFGTVRIIKECLPSMLKNENGHIINISSISGKVALPGSSAYCCSKWALYCSTAEIALFIEWYIVCCLRTRDLLFAYITVS</sequence>
<gene>
    <name evidence="3" type="ORF">MSIBF_A500005</name>
</gene>
<dbReference type="InterPro" id="IPR036291">
    <property type="entry name" value="NAD(P)-bd_dom_sf"/>
</dbReference>
<comment type="similarity">
    <text evidence="1">Belongs to the short-chain dehydrogenases/reductases (SDR) family.</text>
</comment>
<dbReference type="EMBL" id="CCXY01000414">
    <property type="protein sequence ID" value="CEG13793.1"/>
    <property type="molecule type" value="Genomic_DNA"/>
</dbReference>
<dbReference type="PRINTS" id="PR00081">
    <property type="entry name" value="GDHRDH"/>
</dbReference>
<dbReference type="PANTHER" id="PTHR44196:SF1">
    <property type="entry name" value="DEHYDROGENASE_REDUCTASE SDR FAMILY MEMBER 7B"/>
    <property type="match status" value="1"/>
</dbReference>
<evidence type="ECO:0000256" key="2">
    <source>
        <dbReference type="ARBA" id="ARBA00023002"/>
    </source>
</evidence>
<keyword evidence="2" id="KW-0560">Oxidoreductase</keyword>
<dbReference type="Gene3D" id="3.40.50.720">
    <property type="entry name" value="NAD(P)-binding Rossmann-like Domain"/>
    <property type="match status" value="1"/>
</dbReference>
<dbReference type="AlphaFoldDB" id="A0A098ECQ2"/>
<dbReference type="Pfam" id="PF00106">
    <property type="entry name" value="adh_short"/>
    <property type="match status" value="1"/>
</dbReference>
<dbReference type="SUPFAM" id="SSF51735">
    <property type="entry name" value="NAD(P)-binding Rossmann-fold domains"/>
    <property type="match status" value="1"/>
</dbReference>
<dbReference type="GO" id="GO:0016491">
    <property type="term" value="F:oxidoreductase activity"/>
    <property type="evidence" value="ECO:0007669"/>
    <property type="project" value="UniProtKB-KW"/>
</dbReference>
<dbReference type="GO" id="GO:0016020">
    <property type="term" value="C:membrane"/>
    <property type="evidence" value="ECO:0007669"/>
    <property type="project" value="TreeGrafter"/>
</dbReference>
<evidence type="ECO:0000313" key="3">
    <source>
        <dbReference type="EMBL" id="CEG13793.1"/>
    </source>
</evidence>
<evidence type="ECO:0000256" key="1">
    <source>
        <dbReference type="ARBA" id="ARBA00006484"/>
    </source>
</evidence>
<name>A0A098ECQ2_9ZZZZ</name>
<reference evidence="3" key="1">
    <citation type="submission" date="2014-09" db="EMBL/GenBank/DDBJ databases">
        <authorList>
            <person name="Probst J Alexander"/>
        </authorList>
    </citation>
    <scope>NUCLEOTIDE SEQUENCE</scope>
</reference>